<protein>
    <submittedName>
        <fullName evidence="1">Uncharacterized protein</fullName>
    </submittedName>
</protein>
<sequence>MTHLLNTALAGKAATARTGFTVTAKDVPFDVSDHASYTDPHGADVTALLADAIAKVNA</sequence>
<accession>M3DKK6</accession>
<name>M3DKK6_STREZ</name>
<proteinExistence type="predicted"/>
<dbReference type="Proteomes" id="UP000011732">
    <property type="component" value="Unassembled WGS sequence"/>
</dbReference>
<organism evidence="1 2">
    <name type="scientific">Streptomyces gancidicus BKS 13-15</name>
    <dbReference type="NCBI Taxonomy" id="1284664"/>
    <lineage>
        <taxon>Bacteria</taxon>
        <taxon>Bacillati</taxon>
        <taxon>Actinomycetota</taxon>
        <taxon>Actinomycetes</taxon>
        <taxon>Kitasatosporales</taxon>
        <taxon>Streptomycetaceae</taxon>
        <taxon>Streptomyces</taxon>
        <taxon>Streptomyces pseudogriseolus group</taxon>
    </lineage>
</organism>
<evidence type="ECO:0000313" key="1">
    <source>
        <dbReference type="EMBL" id="EMF30500.1"/>
    </source>
</evidence>
<dbReference type="OrthoDB" id="4205006at2"/>
<dbReference type="PATRIC" id="fig|1284664.3.peg.687"/>
<keyword evidence="2" id="KW-1185">Reference proteome</keyword>
<dbReference type="AlphaFoldDB" id="M3DKK6"/>
<reference evidence="1 2" key="1">
    <citation type="journal article" date="2013" name="Genome Announc.">
        <title>Draft Genome Sequence of Streptomyces gancidicus Strain BKS 13-15.</title>
        <authorList>
            <person name="Kumar S."/>
            <person name="Kaur N."/>
            <person name="Singh N.K."/>
            <person name="Raghava G.P."/>
            <person name="Mayilraj S."/>
        </authorList>
    </citation>
    <scope>NUCLEOTIDE SEQUENCE [LARGE SCALE GENOMIC DNA]</scope>
    <source>
        <strain evidence="1 2">BKS 13-15</strain>
    </source>
</reference>
<comment type="caution">
    <text evidence="1">The sequence shown here is derived from an EMBL/GenBank/DDBJ whole genome shotgun (WGS) entry which is preliminary data.</text>
</comment>
<dbReference type="EMBL" id="AOHP01000022">
    <property type="protein sequence ID" value="EMF30500.1"/>
    <property type="molecule type" value="Genomic_DNA"/>
</dbReference>
<dbReference type="RefSeq" id="WP_006130246.1">
    <property type="nucleotide sequence ID" value="NZ_AOHP01000022.1"/>
</dbReference>
<evidence type="ECO:0000313" key="2">
    <source>
        <dbReference type="Proteomes" id="UP000011732"/>
    </source>
</evidence>
<gene>
    <name evidence="1" type="ORF">H114_03431</name>
</gene>